<dbReference type="Proteomes" id="UP000652761">
    <property type="component" value="Unassembled WGS sequence"/>
</dbReference>
<gene>
    <name evidence="2" type="ORF">Taro_021697</name>
</gene>
<comment type="caution">
    <text evidence="2">The sequence shown here is derived from an EMBL/GenBank/DDBJ whole genome shotgun (WGS) entry which is preliminary data.</text>
</comment>
<evidence type="ECO:0000313" key="3">
    <source>
        <dbReference type="Proteomes" id="UP000652761"/>
    </source>
</evidence>
<dbReference type="PANTHER" id="PTHR33972:SF2">
    <property type="entry name" value="OS04G0606700 PROTEIN"/>
    <property type="match status" value="1"/>
</dbReference>
<keyword evidence="3" id="KW-1185">Reference proteome</keyword>
<evidence type="ECO:0000313" key="2">
    <source>
        <dbReference type="EMBL" id="MQL89127.1"/>
    </source>
</evidence>
<dbReference type="OrthoDB" id="1095098at2759"/>
<accession>A0A843V365</accession>
<dbReference type="AlphaFoldDB" id="A0A843V365"/>
<proteinExistence type="predicted"/>
<dbReference type="PANTHER" id="PTHR33972">
    <property type="entry name" value="EXPRESSED PROTEIN"/>
    <property type="match status" value="1"/>
</dbReference>
<protein>
    <submittedName>
        <fullName evidence="2">Uncharacterized protein</fullName>
    </submittedName>
</protein>
<feature type="compositionally biased region" description="Low complexity" evidence="1">
    <location>
        <begin position="76"/>
        <end position="86"/>
    </location>
</feature>
<feature type="region of interest" description="Disordered" evidence="1">
    <location>
        <begin position="66"/>
        <end position="86"/>
    </location>
</feature>
<sequence>MARILTQSAIRDSRALIRDHPLPSHLISPRSRPPLLQPSSRFLGLRWRSGRSEKHAQILEVVLEQESGGDGGGDVGVSSPEGTAAGGEAAARRLEDVIHGILARRAAPDWLPFIPGSSYWVPPRKSYRLVEVLGRAANPLTEEEVMSLTTAQGWPCAAHLFGGEGIAASKVLAFF</sequence>
<organism evidence="2 3">
    <name type="scientific">Colocasia esculenta</name>
    <name type="common">Wild taro</name>
    <name type="synonym">Arum esculentum</name>
    <dbReference type="NCBI Taxonomy" id="4460"/>
    <lineage>
        <taxon>Eukaryota</taxon>
        <taxon>Viridiplantae</taxon>
        <taxon>Streptophyta</taxon>
        <taxon>Embryophyta</taxon>
        <taxon>Tracheophyta</taxon>
        <taxon>Spermatophyta</taxon>
        <taxon>Magnoliopsida</taxon>
        <taxon>Liliopsida</taxon>
        <taxon>Araceae</taxon>
        <taxon>Aroideae</taxon>
        <taxon>Colocasieae</taxon>
        <taxon>Colocasia</taxon>
    </lineage>
</organism>
<dbReference type="EMBL" id="NMUH01001120">
    <property type="protein sequence ID" value="MQL89127.1"/>
    <property type="molecule type" value="Genomic_DNA"/>
</dbReference>
<evidence type="ECO:0000256" key="1">
    <source>
        <dbReference type="SAM" id="MobiDB-lite"/>
    </source>
</evidence>
<reference evidence="2" key="1">
    <citation type="submission" date="2017-07" db="EMBL/GenBank/DDBJ databases">
        <title>Taro Niue Genome Assembly and Annotation.</title>
        <authorList>
            <person name="Atibalentja N."/>
            <person name="Keating K."/>
            <person name="Fields C.J."/>
        </authorList>
    </citation>
    <scope>NUCLEOTIDE SEQUENCE</scope>
    <source>
        <strain evidence="2">Niue_2</strain>
        <tissue evidence="2">Leaf</tissue>
    </source>
</reference>
<name>A0A843V365_COLES</name>